<dbReference type="Gene3D" id="1.10.340.70">
    <property type="match status" value="1"/>
</dbReference>
<dbReference type="GO" id="GO:0008270">
    <property type="term" value="F:zinc ion binding"/>
    <property type="evidence" value="ECO:0007669"/>
    <property type="project" value="UniProtKB-KW"/>
</dbReference>
<dbReference type="SUPFAM" id="SSF50630">
    <property type="entry name" value="Acid proteases"/>
    <property type="match status" value="1"/>
</dbReference>
<keyword evidence="2" id="KW-0645">Protease</keyword>
<keyword evidence="9" id="KW-0862">Zinc</keyword>
<dbReference type="Pfam" id="PF00078">
    <property type="entry name" value="RVT_1"/>
    <property type="match status" value="1"/>
</dbReference>
<protein>
    <recommendedName>
        <fullName evidence="1">RNA-directed DNA polymerase</fullName>
        <ecNumber evidence="1">2.7.7.49</ecNumber>
    </recommendedName>
</protein>
<sequence>MVNTRSQTKMADNADLLALLAEMKKSKEKGQEEMKKGQEEMKNQIQGVKGKIEEVRNEVQRKIEEIEGKVQRKIEEVEDKVQVKMEEVEEKVQVRIGDLEKRLSELEDRPINLPANPDLTYSRPTVKSLTFDGQTSWTVFKTQFGVLTDLTTIENALEARFGDSHLTQFYRTELKTRRQKPGESLRVLAADVERVMSLAYAECPQDVRDSIAAQYFVDAIRDEDTQHATRLMDAKDLKSALAYSMKYEAAKTVSKTSRNVRSIEIEDGTGKEKDEKFDCLLETLEKLLNSHVARKKTPRRNPNVTCWKCNKKGHLQRECQTISPNREKLMYGRLTGRKLPFLNKAPEEGLKVSALCGGRNGLYLEGSICDIPCLMLVDTGANVTLVRTDLAQKLKGNFIYTAPNISLKTATGEKAEIHGKMDVAIECGSRKFQHKIYGVPEATGKFRYAVTDFPSQVSQKGVLVAATLVDLKKEAIPVRVLNLDHKPKTIDKGAVIATCEPVVDIVARPQEFSESLRLPSILENLEGLNEEQRTAVKELLQEFQNLFSTSYSDVGRCNMTQHRINTGNHPPIKQHPRRLPLAKKEEAERLVKEMVDNGIIEESSGPWASPIVLVKKKDGSTRFYVDYRKLNEITTKDNYPLPRIDDTLDALNGSQWFSTLDLKSGYWQVEIQPEDKEKRAFTTGQGLWQFKVMPFGLCKAPATFERLMETVLRGLTSEACLVYLDDIIIVGRTFQEHLNNIRKVFQRLQKANLKLSPKKCRFFRKEVSYLGHIISADGVKTDPEKTKAVVDWPRPETVHDLRSFLGLCTYYRRFVRNFSAIARPLHKLTEVRSSFNWTEECEKSFNSLKQASPILTYPRTDKEFILDTDASNEGIGAVLSQNIGNEECVIAYFSKSLGKPERNYCVTRKELLAIVKSIEHFHHYLYGRKFLLRTDHASLRWLLNFREPEGQIARWIQRLQEYDFEIQHRKGISHGNADALSRRPCKESCKHCTNAEKKFGMDTDISVKVLTTEDAWSSSEVQKAQLEDPAIRPILEKKLNSEDRPSWQEIAPESPATKRYWALWDSLHLKDGVLYRKWESDDGSTCRWQLILPKSRIQEVLRETHDSASGGHFGVMKTLSKTRERFYWDRLRADVEKWCRECHACGARKGPKTRTKGRLQRYNVGAPFERMALDILGPLPVTTKGNRYVLVLMDYFTKWPEAIPIPDQEASTVAEEIVRAWISRYGVPMILHSDQGTNFNSALFTELCKLLGILKALTTALVRWHGREV</sequence>
<dbReference type="FunFam" id="3.30.70.270:FF:000020">
    <property type="entry name" value="Transposon Tf2-6 polyprotein-like Protein"/>
    <property type="match status" value="1"/>
</dbReference>
<evidence type="ECO:0000256" key="6">
    <source>
        <dbReference type="ARBA" id="ARBA00022759"/>
    </source>
</evidence>
<dbReference type="SUPFAM" id="SSF57756">
    <property type="entry name" value="Retrovirus zinc finger-like domains"/>
    <property type="match status" value="1"/>
</dbReference>
<evidence type="ECO:0000259" key="11">
    <source>
        <dbReference type="PROSITE" id="PS50158"/>
    </source>
</evidence>
<dbReference type="PANTHER" id="PTHR37984:SF5">
    <property type="entry name" value="PROTEIN NYNRIN-LIKE"/>
    <property type="match status" value="1"/>
</dbReference>
<dbReference type="EC" id="2.7.7.49" evidence="1"/>
<feature type="domain" description="CCHC-type" evidence="11">
    <location>
        <begin position="306"/>
        <end position="319"/>
    </location>
</feature>
<dbReference type="InterPro" id="IPR001878">
    <property type="entry name" value="Znf_CCHC"/>
</dbReference>
<evidence type="ECO:0000256" key="5">
    <source>
        <dbReference type="ARBA" id="ARBA00022722"/>
    </source>
</evidence>
<dbReference type="GO" id="GO:0003964">
    <property type="term" value="F:RNA-directed DNA polymerase activity"/>
    <property type="evidence" value="ECO:0007669"/>
    <property type="project" value="UniProtKB-KW"/>
</dbReference>
<dbReference type="InterPro" id="IPR001969">
    <property type="entry name" value="Aspartic_peptidase_AS"/>
</dbReference>
<organism evidence="14 15">
    <name type="scientific">Araneus ventricosus</name>
    <name type="common">Orbweaver spider</name>
    <name type="synonym">Epeira ventricosa</name>
    <dbReference type="NCBI Taxonomy" id="182803"/>
    <lineage>
        <taxon>Eukaryota</taxon>
        <taxon>Metazoa</taxon>
        <taxon>Ecdysozoa</taxon>
        <taxon>Arthropoda</taxon>
        <taxon>Chelicerata</taxon>
        <taxon>Arachnida</taxon>
        <taxon>Araneae</taxon>
        <taxon>Araneomorphae</taxon>
        <taxon>Entelegynae</taxon>
        <taxon>Araneoidea</taxon>
        <taxon>Araneidae</taxon>
        <taxon>Araneus</taxon>
    </lineage>
</organism>
<dbReference type="GO" id="GO:0006508">
    <property type="term" value="P:proteolysis"/>
    <property type="evidence" value="ECO:0007669"/>
    <property type="project" value="UniProtKB-KW"/>
</dbReference>
<feature type="compositionally biased region" description="Basic and acidic residues" evidence="10">
    <location>
        <begin position="24"/>
        <end position="42"/>
    </location>
</feature>
<dbReference type="CDD" id="cd00303">
    <property type="entry name" value="retropepsin_like"/>
    <property type="match status" value="1"/>
</dbReference>
<feature type="domain" description="Reverse transcriptase" evidence="12">
    <location>
        <begin position="595"/>
        <end position="774"/>
    </location>
</feature>
<evidence type="ECO:0000256" key="4">
    <source>
        <dbReference type="ARBA" id="ARBA00022695"/>
    </source>
</evidence>
<keyword evidence="5" id="KW-0540">Nuclease</keyword>
<dbReference type="InterPro" id="IPR041588">
    <property type="entry name" value="Integrase_H2C2"/>
</dbReference>
<dbReference type="InterPro" id="IPR050951">
    <property type="entry name" value="Retrovirus_Pol_polyprotein"/>
</dbReference>
<dbReference type="InterPro" id="IPR001584">
    <property type="entry name" value="Integrase_cat-core"/>
</dbReference>
<evidence type="ECO:0000256" key="1">
    <source>
        <dbReference type="ARBA" id="ARBA00012493"/>
    </source>
</evidence>
<dbReference type="InterPro" id="IPR012337">
    <property type="entry name" value="RNaseH-like_sf"/>
</dbReference>
<proteinExistence type="predicted"/>
<dbReference type="SUPFAM" id="SSF56672">
    <property type="entry name" value="DNA/RNA polymerases"/>
    <property type="match status" value="1"/>
</dbReference>
<dbReference type="InterPro" id="IPR000477">
    <property type="entry name" value="RT_dom"/>
</dbReference>
<dbReference type="CDD" id="cd01647">
    <property type="entry name" value="RT_LTR"/>
    <property type="match status" value="1"/>
</dbReference>
<dbReference type="Gene3D" id="3.30.420.10">
    <property type="entry name" value="Ribonuclease H-like superfamily/Ribonuclease H"/>
    <property type="match status" value="1"/>
</dbReference>
<reference evidence="14 15" key="1">
    <citation type="journal article" date="2019" name="Sci. Rep.">
        <title>Orb-weaving spider Araneus ventricosus genome elucidates the spidroin gene catalogue.</title>
        <authorList>
            <person name="Kono N."/>
            <person name="Nakamura H."/>
            <person name="Ohtoshi R."/>
            <person name="Moran D.A.P."/>
            <person name="Shinohara A."/>
            <person name="Yoshida Y."/>
            <person name="Fujiwara M."/>
            <person name="Mori M."/>
            <person name="Tomita M."/>
            <person name="Arakawa K."/>
        </authorList>
    </citation>
    <scope>NUCLEOTIDE SEQUENCE [LARGE SCALE GENOMIC DNA]</scope>
</reference>
<dbReference type="FunFam" id="1.10.340.70:FF:000001">
    <property type="entry name" value="Retrovirus-related Pol polyprotein from transposon gypsy-like Protein"/>
    <property type="match status" value="1"/>
</dbReference>
<dbReference type="PROSITE" id="PS50158">
    <property type="entry name" value="ZF_CCHC"/>
    <property type="match status" value="1"/>
</dbReference>
<dbReference type="FunFam" id="3.10.20.370:FF:000001">
    <property type="entry name" value="Retrovirus-related Pol polyprotein from transposon 17.6-like protein"/>
    <property type="match status" value="1"/>
</dbReference>
<evidence type="ECO:0000259" key="13">
    <source>
        <dbReference type="PROSITE" id="PS50994"/>
    </source>
</evidence>
<dbReference type="InterPro" id="IPR021109">
    <property type="entry name" value="Peptidase_aspartic_dom_sf"/>
</dbReference>
<name>A0A4Y2SXZ6_ARAVE</name>
<keyword evidence="8" id="KW-0695">RNA-directed DNA polymerase</keyword>
<evidence type="ECO:0000256" key="8">
    <source>
        <dbReference type="ARBA" id="ARBA00022918"/>
    </source>
</evidence>
<dbReference type="GO" id="GO:0004519">
    <property type="term" value="F:endonuclease activity"/>
    <property type="evidence" value="ECO:0007669"/>
    <property type="project" value="UniProtKB-KW"/>
</dbReference>
<feature type="domain" description="Integrase catalytic" evidence="13">
    <location>
        <begin position="1163"/>
        <end position="1269"/>
    </location>
</feature>
<dbReference type="Proteomes" id="UP000499080">
    <property type="component" value="Unassembled WGS sequence"/>
</dbReference>
<dbReference type="PROSITE" id="PS50994">
    <property type="entry name" value="INTEGRASE"/>
    <property type="match status" value="1"/>
</dbReference>
<keyword evidence="15" id="KW-1185">Reference proteome</keyword>
<feature type="region of interest" description="Disordered" evidence="10">
    <location>
        <begin position="24"/>
        <end position="45"/>
    </location>
</feature>
<evidence type="ECO:0000313" key="14">
    <source>
        <dbReference type="EMBL" id="GBN93127.1"/>
    </source>
</evidence>
<dbReference type="SUPFAM" id="SSF53098">
    <property type="entry name" value="Ribonuclease H-like"/>
    <property type="match status" value="1"/>
</dbReference>
<keyword evidence="7" id="KW-0378">Hydrolase</keyword>
<dbReference type="PROSITE" id="PS50878">
    <property type="entry name" value="RT_POL"/>
    <property type="match status" value="1"/>
</dbReference>
<evidence type="ECO:0000256" key="7">
    <source>
        <dbReference type="ARBA" id="ARBA00022801"/>
    </source>
</evidence>
<dbReference type="GO" id="GO:0015074">
    <property type="term" value="P:DNA integration"/>
    <property type="evidence" value="ECO:0007669"/>
    <property type="project" value="InterPro"/>
</dbReference>
<dbReference type="PROSITE" id="PS00141">
    <property type="entry name" value="ASP_PROTEASE"/>
    <property type="match status" value="1"/>
</dbReference>
<dbReference type="InterPro" id="IPR043502">
    <property type="entry name" value="DNA/RNA_pol_sf"/>
</dbReference>
<dbReference type="SMART" id="SM00343">
    <property type="entry name" value="ZnF_C2HC"/>
    <property type="match status" value="1"/>
</dbReference>
<keyword evidence="6" id="KW-0255">Endonuclease</keyword>
<evidence type="ECO:0000256" key="9">
    <source>
        <dbReference type="PROSITE-ProRule" id="PRU00047"/>
    </source>
</evidence>
<dbReference type="AlphaFoldDB" id="A0A4Y2SXZ6"/>
<dbReference type="Pfam" id="PF13650">
    <property type="entry name" value="Asp_protease_2"/>
    <property type="match status" value="1"/>
</dbReference>
<evidence type="ECO:0000256" key="3">
    <source>
        <dbReference type="ARBA" id="ARBA00022679"/>
    </source>
</evidence>
<dbReference type="PANTHER" id="PTHR37984">
    <property type="entry name" value="PROTEIN CBG26694"/>
    <property type="match status" value="1"/>
</dbReference>
<comment type="caution">
    <text evidence="14">The sequence shown here is derived from an EMBL/GenBank/DDBJ whole genome shotgun (WGS) entry which is preliminary data.</text>
</comment>
<dbReference type="FunFam" id="3.10.10.10:FF:000007">
    <property type="entry name" value="Retrovirus-related Pol polyprotein from transposon 17.6-like Protein"/>
    <property type="match status" value="1"/>
</dbReference>
<dbReference type="CDD" id="cd09274">
    <property type="entry name" value="RNase_HI_RT_Ty3"/>
    <property type="match status" value="1"/>
</dbReference>
<dbReference type="GO" id="GO:0042575">
    <property type="term" value="C:DNA polymerase complex"/>
    <property type="evidence" value="ECO:0007669"/>
    <property type="project" value="UniProtKB-ARBA"/>
</dbReference>
<dbReference type="Gene3D" id="1.20.120.20">
    <property type="entry name" value="Apolipoprotein"/>
    <property type="match status" value="1"/>
</dbReference>
<accession>A0A4Y2SXZ6</accession>
<evidence type="ECO:0000313" key="15">
    <source>
        <dbReference type="Proteomes" id="UP000499080"/>
    </source>
</evidence>
<dbReference type="InterPro" id="IPR041373">
    <property type="entry name" value="RT_RNaseH"/>
</dbReference>
<dbReference type="EMBL" id="BGPR01024787">
    <property type="protein sequence ID" value="GBN93127.1"/>
    <property type="molecule type" value="Genomic_DNA"/>
</dbReference>
<dbReference type="GO" id="GO:0003676">
    <property type="term" value="F:nucleic acid binding"/>
    <property type="evidence" value="ECO:0007669"/>
    <property type="project" value="InterPro"/>
</dbReference>
<dbReference type="InterPro" id="IPR036875">
    <property type="entry name" value="Znf_CCHC_sf"/>
</dbReference>
<dbReference type="Gene3D" id="2.40.70.10">
    <property type="entry name" value="Acid Proteases"/>
    <property type="match status" value="1"/>
</dbReference>
<dbReference type="Pfam" id="PF17921">
    <property type="entry name" value="Integrase_H2C2"/>
    <property type="match status" value="1"/>
</dbReference>
<keyword evidence="3" id="KW-0808">Transferase</keyword>
<dbReference type="InterPro" id="IPR043128">
    <property type="entry name" value="Rev_trsase/Diguanyl_cyclase"/>
</dbReference>
<evidence type="ECO:0000256" key="10">
    <source>
        <dbReference type="SAM" id="MobiDB-lite"/>
    </source>
</evidence>
<dbReference type="Gene3D" id="3.30.70.270">
    <property type="match status" value="2"/>
</dbReference>
<evidence type="ECO:0000256" key="2">
    <source>
        <dbReference type="ARBA" id="ARBA00022670"/>
    </source>
</evidence>
<dbReference type="Gene3D" id="3.10.10.10">
    <property type="entry name" value="HIV Type 1 Reverse Transcriptase, subunit A, domain 1"/>
    <property type="match status" value="1"/>
</dbReference>
<dbReference type="Pfam" id="PF00665">
    <property type="entry name" value="rve"/>
    <property type="match status" value="1"/>
</dbReference>
<dbReference type="Pfam" id="PF17917">
    <property type="entry name" value="RT_RNaseH"/>
    <property type="match status" value="1"/>
</dbReference>
<keyword evidence="9" id="KW-0863">Zinc-finger</keyword>
<dbReference type="GO" id="GO:0004190">
    <property type="term" value="F:aspartic-type endopeptidase activity"/>
    <property type="evidence" value="ECO:0007669"/>
    <property type="project" value="InterPro"/>
</dbReference>
<keyword evidence="4" id="KW-0548">Nucleotidyltransferase</keyword>
<keyword evidence="9" id="KW-0479">Metal-binding</keyword>
<gene>
    <name evidence="14" type="primary">pol_2844</name>
    <name evidence="14" type="ORF">AVEN_203899_1</name>
</gene>
<dbReference type="Gene3D" id="3.10.20.370">
    <property type="match status" value="1"/>
</dbReference>
<evidence type="ECO:0000259" key="12">
    <source>
        <dbReference type="PROSITE" id="PS50878"/>
    </source>
</evidence>
<dbReference type="InterPro" id="IPR036397">
    <property type="entry name" value="RNaseH_sf"/>
</dbReference>